<accession>A0A0R1RTZ8</accession>
<evidence type="ECO:0000259" key="1">
    <source>
        <dbReference type="Pfam" id="PF04233"/>
    </source>
</evidence>
<dbReference type="RefSeq" id="WP_017262314.1">
    <property type="nucleotide sequence ID" value="NZ_AUAW01000005.1"/>
</dbReference>
<dbReference type="Proteomes" id="UP000051999">
    <property type="component" value="Unassembled WGS sequence"/>
</dbReference>
<organism evidence="3 4">
    <name type="scientific">Furfurilactobacillus rossiae DSM 15814</name>
    <dbReference type="NCBI Taxonomy" id="1114972"/>
    <lineage>
        <taxon>Bacteria</taxon>
        <taxon>Bacillati</taxon>
        <taxon>Bacillota</taxon>
        <taxon>Bacilli</taxon>
        <taxon>Lactobacillales</taxon>
        <taxon>Lactobacillaceae</taxon>
        <taxon>Furfurilactobacillus</taxon>
    </lineage>
</organism>
<evidence type="ECO:0000313" key="3">
    <source>
        <dbReference type="EMBL" id="KRL56667.1"/>
    </source>
</evidence>
<reference evidence="3 4" key="1">
    <citation type="journal article" date="2015" name="Genome Announc.">
        <title>Expanding the biotechnology potential of lactobacilli through comparative genomics of 213 strains and associated genera.</title>
        <authorList>
            <person name="Sun Z."/>
            <person name="Harris H.M."/>
            <person name="McCann A."/>
            <person name="Guo C."/>
            <person name="Argimon S."/>
            <person name="Zhang W."/>
            <person name="Yang X."/>
            <person name="Jeffery I.B."/>
            <person name="Cooney J.C."/>
            <person name="Kagawa T.F."/>
            <person name="Liu W."/>
            <person name="Song Y."/>
            <person name="Salvetti E."/>
            <person name="Wrobel A."/>
            <person name="Rasinkangas P."/>
            <person name="Parkhill J."/>
            <person name="Rea M.C."/>
            <person name="O'Sullivan O."/>
            <person name="Ritari J."/>
            <person name="Douillard F.P."/>
            <person name="Paul Ross R."/>
            <person name="Yang R."/>
            <person name="Briner A.E."/>
            <person name="Felis G.E."/>
            <person name="de Vos W.M."/>
            <person name="Barrangou R."/>
            <person name="Klaenhammer T.R."/>
            <person name="Caufield P.W."/>
            <person name="Cui Y."/>
            <person name="Zhang H."/>
            <person name="O'Toole P.W."/>
        </authorList>
    </citation>
    <scope>NUCLEOTIDE SEQUENCE [LARGE SCALE GENOMIC DNA]</scope>
    <source>
        <strain evidence="3 4">DSM 15814</strain>
    </source>
</reference>
<feature type="domain" description="Phage head morphogenesis" evidence="1">
    <location>
        <begin position="189"/>
        <end position="282"/>
    </location>
</feature>
<evidence type="ECO:0000313" key="4">
    <source>
        <dbReference type="Proteomes" id="UP000051999"/>
    </source>
</evidence>
<dbReference type="AlphaFoldDB" id="A0A0R1RTZ8"/>
<dbReference type="NCBIfam" id="TIGR01641">
    <property type="entry name" value="phageSPP1_gp7"/>
    <property type="match status" value="1"/>
</dbReference>
<dbReference type="STRING" id="1114972.FD35_GL001766"/>
<feature type="domain" description="Bacterial toxin 50" evidence="2">
    <location>
        <begin position="342"/>
        <end position="427"/>
    </location>
</feature>
<dbReference type="EMBL" id="AZFF01000003">
    <property type="protein sequence ID" value="KRL56667.1"/>
    <property type="molecule type" value="Genomic_DNA"/>
</dbReference>
<dbReference type="OrthoDB" id="1655658at2"/>
<dbReference type="eggNOG" id="COG2369">
    <property type="taxonomic scope" value="Bacteria"/>
</dbReference>
<dbReference type="Pfam" id="PF15542">
    <property type="entry name" value="Ntox50"/>
    <property type="match status" value="1"/>
</dbReference>
<evidence type="ECO:0000259" key="2">
    <source>
        <dbReference type="Pfam" id="PF15542"/>
    </source>
</evidence>
<dbReference type="InterPro" id="IPR029100">
    <property type="entry name" value="Ntox50"/>
</dbReference>
<keyword evidence="4" id="KW-1185">Reference proteome</keyword>
<sequence length="433" mass="49611">MERKDVLKLAKQVYGENDKRVTELVDLFSTAGNDITNALSEFIANEVNWSSPAPKSQIQELMDDIAKVAVNAAMDERPFVNQTFRDERMKTYGDVAKQKVNLILVQLALGEKQIVQDNLDNVDRAPEVNPQPNKPVYSRSKTEHAIRKIVGDHHPGWQGTSWQDRIYKEKAALMRQLDEQVDDVLKNHYKPQDFRKEIAAKLDSSEKRSERILRTESSGEFSRRLVDDFTQRNVKRYKIEAALSANTCKECEGLDGKEFDMDEASEGVTLPPFHPNCQCTIIEVTDDDFHVDFSKMPKYYGLGDDDRQSETDTTSSLYNGDVKVGQKYVSDKMSSGEWTNLIKTDMQQKHMESSKLPGKSYLYDTEDPQQLLNKYSGHGELQKTHAGDYKNTEIIKTDHVVGVDYRTGKETQWIKIHHSQTRTHIVPFLPKEE</sequence>
<dbReference type="Pfam" id="PF04233">
    <property type="entry name" value="Phage_Mu_F"/>
    <property type="match status" value="1"/>
</dbReference>
<dbReference type="InterPro" id="IPR006528">
    <property type="entry name" value="Phage_head_morphogenesis_dom"/>
</dbReference>
<comment type="caution">
    <text evidence="3">The sequence shown here is derived from an EMBL/GenBank/DDBJ whole genome shotgun (WGS) entry which is preliminary data.</text>
</comment>
<gene>
    <name evidence="3" type="ORF">FD35_GL001766</name>
</gene>
<evidence type="ECO:0008006" key="5">
    <source>
        <dbReference type="Google" id="ProtNLM"/>
    </source>
</evidence>
<name>A0A0R1RTZ8_9LACO</name>
<proteinExistence type="predicted"/>
<protein>
    <recommendedName>
        <fullName evidence="5">Phage head morphogenesis domain-containing protein</fullName>
    </recommendedName>
</protein>
<dbReference type="PATRIC" id="fig|1114972.6.peg.1801"/>